<dbReference type="EMBL" id="JAUTXU010000065">
    <property type="protein sequence ID" value="KAK3713044.1"/>
    <property type="molecule type" value="Genomic_DNA"/>
</dbReference>
<organism evidence="1 2">
    <name type="scientific">Vermiconidia calcicola</name>
    <dbReference type="NCBI Taxonomy" id="1690605"/>
    <lineage>
        <taxon>Eukaryota</taxon>
        <taxon>Fungi</taxon>
        <taxon>Dikarya</taxon>
        <taxon>Ascomycota</taxon>
        <taxon>Pezizomycotina</taxon>
        <taxon>Dothideomycetes</taxon>
        <taxon>Dothideomycetidae</taxon>
        <taxon>Mycosphaerellales</taxon>
        <taxon>Extremaceae</taxon>
        <taxon>Vermiconidia</taxon>
    </lineage>
</organism>
<sequence length="559" mass="59529">MAGLASSFVAITVYVAAFLSLASAQPPFNSEQAQCSGEVTIEGGQRISDMLLGCQTFNGDIWIRHMEQPSWDRETCSVSLPTTLLEINGSLNFDDVFGFNDTGCTISLSSLETVRGGLTFRDLKDIEMPEMSRLENVDAITFYNATINTAGSTVFGVQTMGGLFSSPFINFTTCSGLTAIGPMSDSYIITEPFATIVAVNNPDLASIDLRGYADPKTDVIIQSNAATMSVSLDMVDASLNLDQIETFKANALQHLMASGVPGAENVQRITNTQLETLQLPSLESIIDTTLMIGNNYRLVSLGLPSLEEVSALEIADNSALNTVRLPNVSSVGQLLNISGNIGKVTLPQLNDEGVDGQVHITSTQDIDCLSIDLSKNHYSCKSDSAAAPAADGSADSDQSESTSSIPSSGGGMSGPAKIGLGVGLGVGIPLLGAAALFFWFRSRKSKKRNPRSAAAGDYSMNEQKTTDRSPSGYTKVPISTTTAEGQTPESQRPGSRELDNDWAPPGQAVPSTDGRVELEEQQRPRHEMDARSLPDIDIDDDAEETRSLQDIERSHAASS</sequence>
<accession>A0ACC3NAH0</accession>
<gene>
    <name evidence="1" type="primary">ecm33_3</name>
    <name evidence="1" type="ORF">LTR37_008729</name>
</gene>
<protein>
    <submittedName>
        <fullName evidence="1">Cell wall protein Ecm33</fullName>
    </submittedName>
</protein>
<comment type="caution">
    <text evidence="1">The sequence shown here is derived from an EMBL/GenBank/DDBJ whole genome shotgun (WGS) entry which is preliminary data.</text>
</comment>
<reference evidence="1" key="1">
    <citation type="submission" date="2023-07" db="EMBL/GenBank/DDBJ databases">
        <title>Black Yeasts Isolated from many extreme environments.</title>
        <authorList>
            <person name="Coleine C."/>
            <person name="Stajich J.E."/>
            <person name="Selbmann L."/>
        </authorList>
    </citation>
    <scope>NUCLEOTIDE SEQUENCE</scope>
    <source>
        <strain evidence="1">CCFEE 5714</strain>
    </source>
</reference>
<evidence type="ECO:0000313" key="2">
    <source>
        <dbReference type="Proteomes" id="UP001281147"/>
    </source>
</evidence>
<evidence type="ECO:0000313" key="1">
    <source>
        <dbReference type="EMBL" id="KAK3713044.1"/>
    </source>
</evidence>
<dbReference type="Proteomes" id="UP001281147">
    <property type="component" value="Unassembled WGS sequence"/>
</dbReference>
<name>A0ACC3NAH0_9PEZI</name>
<keyword evidence="2" id="KW-1185">Reference proteome</keyword>
<proteinExistence type="predicted"/>